<dbReference type="PANTHER" id="PTHR48081:SF8">
    <property type="entry name" value="ALPHA_BETA HYDROLASE FOLD-3 DOMAIN-CONTAINING PROTEIN-RELATED"/>
    <property type="match status" value="1"/>
</dbReference>
<proteinExistence type="predicted"/>
<dbReference type="SUPFAM" id="SSF53474">
    <property type="entry name" value="alpha/beta-Hydrolases"/>
    <property type="match status" value="1"/>
</dbReference>
<dbReference type="AlphaFoldDB" id="A0A7D9I6K6"/>
<reference evidence="3" key="1">
    <citation type="submission" date="2020-04" db="EMBL/GenBank/DDBJ databases">
        <authorList>
            <person name="Alioto T."/>
            <person name="Alioto T."/>
            <person name="Gomez Garrido J."/>
        </authorList>
    </citation>
    <scope>NUCLEOTIDE SEQUENCE</scope>
    <source>
        <strain evidence="3">A484AB</strain>
    </source>
</reference>
<dbReference type="InterPro" id="IPR013094">
    <property type="entry name" value="AB_hydrolase_3"/>
</dbReference>
<evidence type="ECO:0000313" key="4">
    <source>
        <dbReference type="Proteomes" id="UP001152795"/>
    </source>
</evidence>
<dbReference type="Gene3D" id="3.40.50.1820">
    <property type="entry name" value="alpha/beta hydrolase"/>
    <property type="match status" value="1"/>
</dbReference>
<evidence type="ECO:0000313" key="3">
    <source>
        <dbReference type="EMBL" id="CAB3998407.1"/>
    </source>
</evidence>
<name>A0A7D9I6K6_PARCT</name>
<dbReference type="Proteomes" id="UP001152795">
    <property type="component" value="Unassembled WGS sequence"/>
</dbReference>
<evidence type="ECO:0000256" key="1">
    <source>
        <dbReference type="ARBA" id="ARBA00022801"/>
    </source>
</evidence>
<sequence length="405" mass="44223">MFRKAVTILVACLAITTGIVWYGVYLPLSAKIEDPGSKVLPFILQFVELLSHSGNKLGIGTRAEILRTTFAWLDWIDLGQGESKKGINITDSTIAGVPVTIFRPDETATPTSPGLIYFHGGGLAFGSRKYKTYMTTCIMLANRTKSVVIAVDYRLAPENTFPAHFNDAFDVVSAVMTEQSKFGVDGNMIAVIGDSAGGLLSAALSLEFAKLASPSKIAAQVLINPWLQTIDTVCLPSYKAYREGFALSDKTMAFYASAATVGSQNMVPEYLVGNVSRYFMQTPYWKYVAKLSNCEIPTEKSKVNLPSNFVEKVTDPRLSPLLAEDLSGSPPTFLAIAEYDVLASEGTLFAKRIKEAGVTVVEKRYKTYHAFVQNIGLPIGNDTFAKMAVNDIVNFLNSVYYNNNV</sequence>
<evidence type="ECO:0000259" key="2">
    <source>
        <dbReference type="Pfam" id="PF07859"/>
    </source>
</evidence>
<dbReference type="OrthoDB" id="5967440at2759"/>
<organism evidence="3 4">
    <name type="scientific">Paramuricea clavata</name>
    <name type="common">Red gorgonian</name>
    <name type="synonym">Violescent sea-whip</name>
    <dbReference type="NCBI Taxonomy" id="317549"/>
    <lineage>
        <taxon>Eukaryota</taxon>
        <taxon>Metazoa</taxon>
        <taxon>Cnidaria</taxon>
        <taxon>Anthozoa</taxon>
        <taxon>Octocorallia</taxon>
        <taxon>Malacalcyonacea</taxon>
        <taxon>Plexauridae</taxon>
        <taxon>Paramuricea</taxon>
    </lineage>
</organism>
<comment type="caution">
    <text evidence="3">The sequence shown here is derived from an EMBL/GenBank/DDBJ whole genome shotgun (WGS) entry which is preliminary data.</text>
</comment>
<gene>
    <name evidence="3" type="ORF">PACLA_8A062974</name>
</gene>
<dbReference type="Pfam" id="PF07859">
    <property type="entry name" value="Abhydrolase_3"/>
    <property type="match status" value="2"/>
</dbReference>
<feature type="domain" description="Alpha/beta hydrolase fold-3" evidence="2">
    <location>
        <begin position="311"/>
        <end position="372"/>
    </location>
</feature>
<keyword evidence="4" id="KW-1185">Reference proteome</keyword>
<dbReference type="InterPro" id="IPR050300">
    <property type="entry name" value="GDXG_lipolytic_enzyme"/>
</dbReference>
<dbReference type="PANTHER" id="PTHR48081">
    <property type="entry name" value="AB HYDROLASE SUPERFAMILY PROTEIN C4A8.06C"/>
    <property type="match status" value="1"/>
</dbReference>
<keyword evidence="1" id="KW-0378">Hydrolase</keyword>
<feature type="domain" description="Alpha/beta hydrolase fold-3" evidence="2">
    <location>
        <begin position="115"/>
        <end position="262"/>
    </location>
</feature>
<accession>A0A7D9I6K6</accession>
<protein>
    <submittedName>
        <fullName evidence="3">Arylacetamide deacetylase-like</fullName>
    </submittedName>
</protein>
<dbReference type="InterPro" id="IPR029058">
    <property type="entry name" value="AB_hydrolase_fold"/>
</dbReference>
<dbReference type="EMBL" id="CACRXK020003346">
    <property type="protein sequence ID" value="CAB3998407.1"/>
    <property type="molecule type" value="Genomic_DNA"/>
</dbReference>
<dbReference type="GO" id="GO:0016787">
    <property type="term" value="F:hydrolase activity"/>
    <property type="evidence" value="ECO:0007669"/>
    <property type="project" value="UniProtKB-KW"/>
</dbReference>